<evidence type="ECO:0000256" key="4">
    <source>
        <dbReference type="ARBA" id="ARBA00022605"/>
    </source>
</evidence>
<dbReference type="AlphaFoldDB" id="A0A6N7XZ63"/>
<dbReference type="GO" id="GO:0006164">
    <property type="term" value="P:purine nucleotide biosynthetic process"/>
    <property type="evidence" value="ECO:0007669"/>
    <property type="project" value="UniProtKB-KW"/>
</dbReference>
<comment type="similarity">
    <text evidence="12">Belongs to the tetrahydrofolate dehydrogenase/cyclohydrolase family.</text>
</comment>
<dbReference type="InterPro" id="IPR020631">
    <property type="entry name" value="THF_DH/CycHdrlase_NAD-bd_dom"/>
</dbReference>
<dbReference type="GO" id="GO:0009086">
    <property type="term" value="P:methionine biosynthetic process"/>
    <property type="evidence" value="ECO:0007669"/>
    <property type="project" value="UniProtKB-KW"/>
</dbReference>
<evidence type="ECO:0000256" key="6">
    <source>
        <dbReference type="ARBA" id="ARBA00022801"/>
    </source>
</evidence>
<keyword evidence="9 12" id="KW-0368">Histidine biosynthesis</keyword>
<comment type="subunit">
    <text evidence="2 12">Homodimer.</text>
</comment>
<dbReference type="GO" id="GO:0035999">
    <property type="term" value="P:tetrahydrofolate interconversion"/>
    <property type="evidence" value="ECO:0007669"/>
    <property type="project" value="UniProtKB-UniRule"/>
</dbReference>
<dbReference type="GO" id="GO:0005829">
    <property type="term" value="C:cytosol"/>
    <property type="evidence" value="ECO:0007669"/>
    <property type="project" value="TreeGrafter"/>
</dbReference>
<keyword evidence="4 12" id="KW-0028">Amino-acid biosynthesis</keyword>
<gene>
    <name evidence="12" type="primary">folD</name>
    <name evidence="15" type="ORF">FYJ83_09885</name>
</gene>
<dbReference type="EC" id="1.5.1.5" evidence="12"/>
<dbReference type="SUPFAM" id="SSF53223">
    <property type="entry name" value="Aminoacid dehydrogenase-like, N-terminal domain"/>
    <property type="match status" value="1"/>
</dbReference>
<keyword evidence="10 12" id="KW-0486">Methionine biosynthesis</keyword>
<feature type="domain" description="Tetrahydrofolate dehydrogenase/cyclohydrolase catalytic" evidence="13">
    <location>
        <begin position="5"/>
        <end position="119"/>
    </location>
</feature>
<evidence type="ECO:0000256" key="12">
    <source>
        <dbReference type="HAMAP-Rule" id="MF_01576"/>
    </source>
</evidence>
<reference evidence="15 16" key="1">
    <citation type="submission" date="2019-09" db="EMBL/GenBank/DDBJ databases">
        <title>In-depth cultivation of the pig gut microbiome towards novel bacterial diversity and tailored functional studies.</title>
        <authorList>
            <person name="Wylensek D."/>
            <person name="Hitch T.C.A."/>
            <person name="Clavel T."/>
        </authorList>
    </citation>
    <scope>NUCLEOTIDE SEQUENCE [LARGE SCALE GENOMIC DNA]</scope>
    <source>
        <strain evidence="15 16">WCA3-693-APC-4?</strain>
    </source>
</reference>
<evidence type="ECO:0000256" key="3">
    <source>
        <dbReference type="ARBA" id="ARBA00022563"/>
    </source>
</evidence>
<feature type="binding site" evidence="12">
    <location>
        <position position="231"/>
    </location>
    <ligand>
        <name>NADP(+)</name>
        <dbReference type="ChEBI" id="CHEBI:58349"/>
    </ligand>
</feature>
<evidence type="ECO:0000256" key="1">
    <source>
        <dbReference type="ARBA" id="ARBA00004777"/>
    </source>
</evidence>
<dbReference type="UniPathway" id="UPA00193"/>
<comment type="caution">
    <text evidence="15">The sequence shown here is derived from an EMBL/GenBank/DDBJ whole genome shotgun (WGS) entry which is preliminary data.</text>
</comment>
<organism evidence="15 16">
    <name type="scientific">Tissierella pigra</name>
    <dbReference type="NCBI Taxonomy" id="2607614"/>
    <lineage>
        <taxon>Bacteria</taxon>
        <taxon>Bacillati</taxon>
        <taxon>Bacillota</taxon>
        <taxon>Tissierellia</taxon>
        <taxon>Tissierellales</taxon>
        <taxon>Tissierellaceae</taxon>
        <taxon>Tissierella</taxon>
    </lineage>
</organism>
<keyword evidence="3 12" id="KW-0554">One-carbon metabolism</keyword>
<dbReference type="PRINTS" id="PR00085">
    <property type="entry name" value="THFDHDRGNASE"/>
</dbReference>
<keyword evidence="16" id="KW-1185">Reference proteome</keyword>
<name>A0A6N7XZ63_9FIRM</name>
<evidence type="ECO:0000256" key="8">
    <source>
        <dbReference type="ARBA" id="ARBA00023002"/>
    </source>
</evidence>
<evidence type="ECO:0000259" key="13">
    <source>
        <dbReference type="Pfam" id="PF00763"/>
    </source>
</evidence>
<dbReference type="InterPro" id="IPR020630">
    <property type="entry name" value="THF_DH/CycHdrlase_cat_dom"/>
</dbReference>
<protein>
    <recommendedName>
        <fullName evidence="12">Bifunctional protein FolD</fullName>
    </recommendedName>
    <domain>
        <recommendedName>
            <fullName evidence="12">Methylenetetrahydrofolate dehydrogenase</fullName>
            <ecNumber evidence="12">1.5.1.5</ecNumber>
        </recommendedName>
    </domain>
    <domain>
        <recommendedName>
            <fullName evidence="12">Methenyltetrahydrofolate cyclohydrolase</fullName>
            <ecNumber evidence="12">3.5.4.9</ecNumber>
        </recommendedName>
    </domain>
</protein>
<dbReference type="GO" id="GO:0000105">
    <property type="term" value="P:L-histidine biosynthetic process"/>
    <property type="evidence" value="ECO:0007669"/>
    <property type="project" value="UniProtKB-KW"/>
</dbReference>
<keyword evidence="8 12" id="KW-0560">Oxidoreductase</keyword>
<dbReference type="CDD" id="cd01080">
    <property type="entry name" value="NAD_bind_m-THF_DH_Cyclohyd"/>
    <property type="match status" value="1"/>
</dbReference>
<dbReference type="Pfam" id="PF02882">
    <property type="entry name" value="THF_DHG_CYH_C"/>
    <property type="match status" value="1"/>
</dbReference>
<keyword evidence="11 12" id="KW-0511">Multifunctional enzyme</keyword>
<keyword evidence="7 12" id="KW-0521">NADP</keyword>
<comment type="catalytic activity">
    <reaction evidence="12">
        <text>(6R)-5,10-methenyltetrahydrofolate + H2O = (6R)-10-formyltetrahydrofolate + H(+)</text>
        <dbReference type="Rhea" id="RHEA:23700"/>
        <dbReference type="ChEBI" id="CHEBI:15377"/>
        <dbReference type="ChEBI" id="CHEBI:15378"/>
        <dbReference type="ChEBI" id="CHEBI:57455"/>
        <dbReference type="ChEBI" id="CHEBI:195366"/>
        <dbReference type="EC" id="3.5.4.9"/>
    </reaction>
</comment>
<comment type="pathway">
    <text evidence="1 12">One-carbon metabolism; tetrahydrofolate interconversion.</text>
</comment>
<comment type="function">
    <text evidence="12">Catalyzes the oxidation of 5,10-methylenetetrahydrofolate to 5,10-methenyltetrahydrofolate and then the hydrolysis of 5,10-methenyltetrahydrofolate to 10-formyltetrahydrofolate.</text>
</comment>
<dbReference type="Gene3D" id="3.40.50.10860">
    <property type="entry name" value="Leucine Dehydrogenase, chain A, domain 1"/>
    <property type="match status" value="1"/>
</dbReference>
<evidence type="ECO:0000313" key="15">
    <source>
        <dbReference type="EMBL" id="MSU01775.1"/>
    </source>
</evidence>
<evidence type="ECO:0000256" key="9">
    <source>
        <dbReference type="ARBA" id="ARBA00023102"/>
    </source>
</evidence>
<keyword evidence="6 12" id="KW-0378">Hydrolase</keyword>
<evidence type="ECO:0000256" key="5">
    <source>
        <dbReference type="ARBA" id="ARBA00022755"/>
    </source>
</evidence>
<accession>A0A6N7XZ63</accession>
<evidence type="ECO:0000256" key="2">
    <source>
        <dbReference type="ARBA" id="ARBA00011738"/>
    </source>
</evidence>
<dbReference type="Proteomes" id="UP000469523">
    <property type="component" value="Unassembled WGS sequence"/>
</dbReference>
<evidence type="ECO:0000256" key="11">
    <source>
        <dbReference type="ARBA" id="ARBA00023268"/>
    </source>
</evidence>
<evidence type="ECO:0000259" key="14">
    <source>
        <dbReference type="Pfam" id="PF02882"/>
    </source>
</evidence>
<keyword evidence="5 12" id="KW-0658">Purine biosynthesis</keyword>
<evidence type="ECO:0000313" key="16">
    <source>
        <dbReference type="Proteomes" id="UP000469523"/>
    </source>
</evidence>
<dbReference type="SUPFAM" id="SSF51735">
    <property type="entry name" value="NAD(P)-binding Rossmann-fold domains"/>
    <property type="match status" value="1"/>
</dbReference>
<comment type="catalytic activity">
    <reaction evidence="12">
        <text>(6R)-5,10-methylene-5,6,7,8-tetrahydrofolate + NADP(+) = (6R)-5,10-methenyltetrahydrofolate + NADPH</text>
        <dbReference type="Rhea" id="RHEA:22812"/>
        <dbReference type="ChEBI" id="CHEBI:15636"/>
        <dbReference type="ChEBI" id="CHEBI:57455"/>
        <dbReference type="ChEBI" id="CHEBI:57783"/>
        <dbReference type="ChEBI" id="CHEBI:58349"/>
        <dbReference type="EC" id="1.5.1.5"/>
    </reaction>
</comment>
<sequence length="281" mass="30621">MAEILKGNVVAAGIKEKMKKDIEELAKIGKVPTLGIVRLGNNPDDISYEKSIIKNCDTIGIQSKVFERNTDMTTEELVALMEELNKDNSVSGVLLFRPLPKHIDETKIREALSPAKDVDCMHPINLAKIFEGDMTGFGPCTAKAALEVLLYNEVPLEGKNVVVVNRSMVLGKPLVMMLLEKNATVTICHSRTKDLHEITSKADIVVTALGKAKFFDKKYFNEKSVCIDVGVSLDSEGKLSGDINYPEVSEMVSMITPVPGGVGSVTTSILLSHVVDACKKM</sequence>
<proteinExistence type="inferred from homology"/>
<dbReference type="HAMAP" id="MF_01576">
    <property type="entry name" value="THF_DHG_CYH"/>
    <property type="match status" value="1"/>
</dbReference>
<dbReference type="PANTHER" id="PTHR48099:SF5">
    <property type="entry name" value="C-1-TETRAHYDROFOLATE SYNTHASE, CYTOPLASMIC"/>
    <property type="match status" value="1"/>
</dbReference>
<dbReference type="GO" id="GO:0004477">
    <property type="term" value="F:methenyltetrahydrofolate cyclohydrolase activity"/>
    <property type="evidence" value="ECO:0007669"/>
    <property type="project" value="UniProtKB-UniRule"/>
</dbReference>
<dbReference type="RefSeq" id="WP_216585338.1">
    <property type="nucleotide sequence ID" value="NZ_JAHLPJ010000001.1"/>
</dbReference>
<feature type="binding site" evidence="12">
    <location>
        <begin position="165"/>
        <end position="167"/>
    </location>
    <ligand>
        <name>NADP(+)</name>
        <dbReference type="ChEBI" id="CHEBI:58349"/>
    </ligand>
</feature>
<dbReference type="FunFam" id="3.40.50.720:FF:000094">
    <property type="entry name" value="Bifunctional protein FolD"/>
    <property type="match status" value="1"/>
</dbReference>
<dbReference type="GO" id="GO:0004488">
    <property type="term" value="F:methylenetetrahydrofolate dehydrogenase (NADP+) activity"/>
    <property type="evidence" value="ECO:0007669"/>
    <property type="project" value="UniProtKB-UniRule"/>
</dbReference>
<dbReference type="FunFam" id="3.40.50.10860:FF:000005">
    <property type="entry name" value="C-1-tetrahydrofolate synthase, cytoplasmic, putative"/>
    <property type="match status" value="1"/>
</dbReference>
<comment type="caution">
    <text evidence="12">Lacks conserved residue(s) required for the propagation of feature annotation.</text>
</comment>
<dbReference type="PANTHER" id="PTHR48099">
    <property type="entry name" value="C-1-TETRAHYDROFOLATE SYNTHASE, CYTOPLASMIC-RELATED"/>
    <property type="match status" value="1"/>
</dbReference>
<feature type="domain" description="Tetrahydrofolate dehydrogenase/cyclohydrolase NAD(P)-binding" evidence="14">
    <location>
        <begin position="139"/>
        <end position="280"/>
    </location>
</feature>
<dbReference type="Pfam" id="PF00763">
    <property type="entry name" value="THF_DHG_CYH"/>
    <property type="match status" value="1"/>
</dbReference>
<dbReference type="InterPro" id="IPR046346">
    <property type="entry name" value="Aminoacid_DH-like_N_sf"/>
</dbReference>
<dbReference type="Gene3D" id="3.40.50.720">
    <property type="entry name" value="NAD(P)-binding Rossmann-like Domain"/>
    <property type="match status" value="1"/>
</dbReference>
<dbReference type="InterPro" id="IPR036291">
    <property type="entry name" value="NAD(P)-bd_dom_sf"/>
</dbReference>
<dbReference type="EC" id="3.5.4.9" evidence="12"/>
<evidence type="ECO:0000256" key="7">
    <source>
        <dbReference type="ARBA" id="ARBA00022857"/>
    </source>
</evidence>
<dbReference type="EMBL" id="VUNQ01000019">
    <property type="protein sequence ID" value="MSU01775.1"/>
    <property type="molecule type" value="Genomic_DNA"/>
</dbReference>
<evidence type="ECO:0000256" key="10">
    <source>
        <dbReference type="ARBA" id="ARBA00023167"/>
    </source>
</evidence>
<dbReference type="InterPro" id="IPR000672">
    <property type="entry name" value="THF_DH/CycHdrlase"/>
</dbReference>